<dbReference type="EMBL" id="FUWX01000012">
    <property type="protein sequence ID" value="SJZ84577.1"/>
    <property type="molecule type" value="Genomic_DNA"/>
</dbReference>
<dbReference type="PANTHER" id="PTHR11669">
    <property type="entry name" value="REPLICATION FACTOR C / DNA POLYMERASE III GAMMA-TAU SUBUNIT"/>
    <property type="match status" value="1"/>
</dbReference>
<reference evidence="1 2" key="1">
    <citation type="submission" date="2017-02" db="EMBL/GenBank/DDBJ databases">
        <authorList>
            <person name="Peterson S.W."/>
        </authorList>
    </citation>
    <scope>NUCLEOTIDE SEQUENCE [LARGE SCALE GENOMIC DNA]</scope>
    <source>
        <strain evidence="1 2">ATCC 700028</strain>
    </source>
</reference>
<dbReference type="InterPro" id="IPR050238">
    <property type="entry name" value="DNA_Rep/Repair_Clamp_Loader"/>
</dbReference>
<proteinExistence type="predicted"/>
<gene>
    <name evidence="1" type="ORF">SAMN02745174_01734</name>
</gene>
<protein>
    <submittedName>
        <fullName evidence="1">DNA polymerase-3 subunit delta</fullName>
    </submittedName>
</protein>
<dbReference type="Proteomes" id="UP000191153">
    <property type="component" value="Unassembled WGS sequence"/>
</dbReference>
<evidence type="ECO:0000313" key="2">
    <source>
        <dbReference type="Proteomes" id="UP000191153"/>
    </source>
</evidence>
<dbReference type="GO" id="GO:0006261">
    <property type="term" value="P:DNA-templated DNA replication"/>
    <property type="evidence" value="ECO:0007669"/>
    <property type="project" value="TreeGrafter"/>
</dbReference>
<name>A0A1T4NZT9_9FUSO</name>
<dbReference type="Gene3D" id="3.40.50.300">
    <property type="entry name" value="P-loop containing nucleotide triphosphate hydrolases"/>
    <property type="match status" value="1"/>
</dbReference>
<dbReference type="AlphaFoldDB" id="A0A1T4NZT9"/>
<dbReference type="Pfam" id="PF13177">
    <property type="entry name" value="DNA_pol3_delta2"/>
    <property type="match status" value="1"/>
</dbReference>
<organism evidence="1 2">
    <name type="scientific">Cetobacterium ceti</name>
    <dbReference type="NCBI Taxonomy" id="180163"/>
    <lineage>
        <taxon>Bacteria</taxon>
        <taxon>Fusobacteriati</taxon>
        <taxon>Fusobacteriota</taxon>
        <taxon>Fusobacteriia</taxon>
        <taxon>Fusobacteriales</taxon>
        <taxon>Fusobacteriaceae</taxon>
        <taxon>Cetobacterium</taxon>
    </lineage>
</organism>
<dbReference type="RefSeq" id="WP_078694198.1">
    <property type="nucleotide sequence ID" value="NZ_FUWX01000012.1"/>
</dbReference>
<evidence type="ECO:0000313" key="1">
    <source>
        <dbReference type="EMBL" id="SJZ84577.1"/>
    </source>
</evidence>
<sequence>MFRDIVSNEEAKSFLQRELSYNRKSGTYLFYGEDRELQMRFALALAKGLNCENMENDFCGTCETCKRIDHLTHGDLDIIEDPNGVKIDQVRKMIYEASTTSYEGGKKVFIIKDIDKMKKEASNGLLKIIEEPKDGTFFIMLSNSLNLLGTIKSRSIILPINKQKPEDLNINEEEYKFFLGRAIEIEKYLEISNEKYLKEPLSYETIGENIKKYISTGEFKYKINVYKAIRDFVKNRKYIDKIDRMFFCDEILRGGGDRNFIKEIIAYSIELLKCPEKMEDFLILKGLQRYPINIKNLLITFFVKD</sequence>
<dbReference type="InterPro" id="IPR027417">
    <property type="entry name" value="P-loop_NTPase"/>
</dbReference>
<keyword evidence="2" id="KW-1185">Reference proteome</keyword>
<dbReference type="STRING" id="180163.SAMN02745174_01734"/>
<dbReference type="SUPFAM" id="SSF52540">
    <property type="entry name" value="P-loop containing nucleoside triphosphate hydrolases"/>
    <property type="match status" value="1"/>
</dbReference>
<dbReference type="OrthoDB" id="9811073at2"/>
<dbReference type="PANTHER" id="PTHR11669:SF8">
    <property type="entry name" value="DNA POLYMERASE III SUBUNIT DELTA"/>
    <property type="match status" value="1"/>
</dbReference>
<accession>A0A1T4NZT9</accession>